<evidence type="ECO:0000313" key="1">
    <source>
        <dbReference type="EMBL" id="KUK43295.1"/>
    </source>
</evidence>
<accession>A0A101FRT9</accession>
<dbReference type="AlphaFoldDB" id="A0A101FRT9"/>
<gene>
    <name evidence="1" type="ORF">XD72_2326</name>
</gene>
<dbReference type="Proteomes" id="UP000057043">
    <property type="component" value="Unassembled WGS sequence"/>
</dbReference>
<evidence type="ECO:0000313" key="2">
    <source>
        <dbReference type="Proteomes" id="UP000057043"/>
    </source>
</evidence>
<organism evidence="1 2">
    <name type="scientific">Methanothrix harundinacea</name>
    <dbReference type="NCBI Taxonomy" id="301375"/>
    <lineage>
        <taxon>Archaea</taxon>
        <taxon>Methanobacteriati</taxon>
        <taxon>Methanobacteriota</taxon>
        <taxon>Stenosarchaea group</taxon>
        <taxon>Methanomicrobia</taxon>
        <taxon>Methanotrichales</taxon>
        <taxon>Methanotrichaceae</taxon>
        <taxon>Methanothrix</taxon>
    </lineage>
</organism>
<comment type="caution">
    <text evidence="1">The sequence shown here is derived from an EMBL/GenBank/DDBJ whole genome shotgun (WGS) entry which is preliminary data.</text>
</comment>
<reference evidence="1 2" key="1">
    <citation type="journal article" date="2015" name="MBio">
        <title>Genome-Resolved Metagenomic Analysis Reveals Roles for Candidate Phyla and Other Microbial Community Members in Biogeochemical Transformations in Oil Reservoirs.</title>
        <authorList>
            <person name="Hu P."/>
            <person name="Tom L."/>
            <person name="Singh A."/>
            <person name="Thomas B.C."/>
            <person name="Baker B.J."/>
            <person name="Piceno Y.M."/>
            <person name="Andersen G.L."/>
            <person name="Banfield J.F."/>
        </authorList>
    </citation>
    <scope>NUCLEOTIDE SEQUENCE [LARGE SCALE GENOMIC DNA]</scope>
    <source>
        <strain evidence="1">57_489</strain>
    </source>
</reference>
<proteinExistence type="predicted"/>
<protein>
    <submittedName>
        <fullName evidence="1">Uncharacterized protein</fullName>
    </submittedName>
</protein>
<dbReference type="EMBL" id="LGFT01000090">
    <property type="protein sequence ID" value="KUK43295.1"/>
    <property type="molecule type" value="Genomic_DNA"/>
</dbReference>
<sequence>MGSGVSPPLWPPHSKPRSGFEPEWNCWLHWGLKGPIFCRQLRNRSATLARFNKLYNTRFRPSPAGRLYGQLVVAG</sequence>
<name>A0A101FRT9_9EURY</name>